<dbReference type="Pfam" id="PF21880">
    <property type="entry name" value="DUF6916"/>
    <property type="match status" value="1"/>
</dbReference>
<sequence>MSESTAFLIPTREELQQADPEGFLLQITPERALKVSLLQVREGLPMTPDYDCYSLLIALPQGVRLPQATFNLFGPGREQPWMLLMSPVRPEPDGRQVLEAVIHSTRSQDFSNACQRKEVSDV</sequence>
<evidence type="ECO:0000313" key="3">
    <source>
        <dbReference type="Proteomes" id="UP000186736"/>
    </source>
</evidence>
<dbReference type="InterPro" id="IPR054209">
    <property type="entry name" value="DUF6916"/>
</dbReference>
<evidence type="ECO:0000259" key="1">
    <source>
        <dbReference type="Pfam" id="PF21880"/>
    </source>
</evidence>
<gene>
    <name evidence="2" type="ORF">PSEMO_49870</name>
</gene>
<protein>
    <recommendedName>
        <fullName evidence="1">DUF6916 domain-containing protein</fullName>
    </recommendedName>
</protein>
<dbReference type="OrthoDB" id="9015698at2"/>
<dbReference type="Proteomes" id="UP000186736">
    <property type="component" value="Unassembled WGS sequence"/>
</dbReference>
<feature type="domain" description="DUF6916" evidence="1">
    <location>
        <begin position="11"/>
        <end position="102"/>
    </location>
</feature>
<organism evidence="2 3">
    <name type="scientific">Pseudomonas putida</name>
    <name type="common">Arthrobacter siderocapsulatus</name>
    <dbReference type="NCBI Taxonomy" id="303"/>
    <lineage>
        <taxon>Bacteria</taxon>
        <taxon>Pseudomonadati</taxon>
        <taxon>Pseudomonadota</taxon>
        <taxon>Gammaproteobacteria</taxon>
        <taxon>Pseudomonadales</taxon>
        <taxon>Pseudomonadaceae</taxon>
        <taxon>Pseudomonas</taxon>
    </lineage>
</organism>
<dbReference type="EMBL" id="MKZO01000051">
    <property type="protein sequence ID" value="OLS60140.1"/>
    <property type="molecule type" value="Genomic_DNA"/>
</dbReference>
<name>A0A1Q9QYA6_PSEPU</name>
<dbReference type="AlphaFoldDB" id="A0A1Q9QYA6"/>
<evidence type="ECO:0000313" key="2">
    <source>
        <dbReference type="EMBL" id="OLS60140.1"/>
    </source>
</evidence>
<dbReference type="RefSeq" id="WP_075805699.1">
    <property type="nucleotide sequence ID" value="NZ_MKZO01000051.1"/>
</dbReference>
<accession>A0A1Q9QYA6</accession>
<comment type="caution">
    <text evidence="2">The sequence shown here is derived from an EMBL/GenBank/DDBJ whole genome shotgun (WGS) entry which is preliminary data.</text>
</comment>
<proteinExistence type="predicted"/>
<reference evidence="2 3" key="1">
    <citation type="submission" date="2016-10" db="EMBL/GenBank/DDBJ databases">
        <title>Genome Sequence of Pseudomonas putida GM4FR.</title>
        <authorList>
            <person name="Poehlein A."/>
            <person name="Wemheuer F."/>
            <person name="Hollensteiner J."/>
            <person name="Wemheuer B."/>
        </authorList>
    </citation>
    <scope>NUCLEOTIDE SEQUENCE [LARGE SCALE GENOMIC DNA]</scope>
    <source>
        <strain evidence="2 3">GM4FR</strain>
    </source>
</reference>